<dbReference type="EMBL" id="NRRL01000001">
    <property type="protein sequence ID" value="MBK1666563.1"/>
    <property type="molecule type" value="Genomic_DNA"/>
</dbReference>
<dbReference type="RefSeq" id="WP_200338613.1">
    <property type="nucleotide sequence ID" value="NZ_NRRL01000001.1"/>
</dbReference>
<sequence>MDAATEEQAGPHTQAVGLKAFKRLAEDWGLSVPQAAGLLDMSQSTWNRAKAPGYTGHLGQDQLLRLSALVGIYQSLEIYFSQDLARLWPTLPNSGPEFDGAHPVDAMIAGGLPKIMRVRAYLDALRHGA</sequence>
<dbReference type="Pfam" id="PF20432">
    <property type="entry name" value="Xre-like-HTH"/>
    <property type="match status" value="1"/>
</dbReference>
<feature type="domain" description="Antitoxin Xre-like helix-turn-helix" evidence="1">
    <location>
        <begin position="14"/>
        <end position="71"/>
    </location>
</feature>
<keyword evidence="3" id="KW-1185">Reference proteome</keyword>
<evidence type="ECO:0000313" key="3">
    <source>
        <dbReference type="Proteomes" id="UP001296873"/>
    </source>
</evidence>
<dbReference type="InterPro" id="IPR046847">
    <property type="entry name" value="Xre-like_HTH"/>
</dbReference>
<proteinExistence type="predicted"/>
<accession>A0ABS1D9Z1</accession>
<evidence type="ECO:0000259" key="1">
    <source>
        <dbReference type="Pfam" id="PF20432"/>
    </source>
</evidence>
<organism evidence="2 3">
    <name type="scientific">Rhodovibrio sodomensis</name>
    <dbReference type="NCBI Taxonomy" id="1088"/>
    <lineage>
        <taxon>Bacteria</taxon>
        <taxon>Pseudomonadati</taxon>
        <taxon>Pseudomonadota</taxon>
        <taxon>Alphaproteobacteria</taxon>
        <taxon>Rhodospirillales</taxon>
        <taxon>Rhodovibrionaceae</taxon>
        <taxon>Rhodovibrio</taxon>
    </lineage>
</organism>
<protein>
    <submittedName>
        <fullName evidence="2">DUF2384 domain-containing protein</fullName>
    </submittedName>
</protein>
<dbReference type="Proteomes" id="UP001296873">
    <property type="component" value="Unassembled WGS sequence"/>
</dbReference>
<evidence type="ECO:0000313" key="2">
    <source>
        <dbReference type="EMBL" id="MBK1666563.1"/>
    </source>
</evidence>
<reference evidence="2 3" key="1">
    <citation type="journal article" date="2020" name="Microorganisms">
        <title>Osmotic Adaptation and Compatible Solute Biosynthesis of Phototrophic Bacteria as Revealed from Genome Analyses.</title>
        <authorList>
            <person name="Imhoff J.F."/>
            <person name="Rahn T."/>
            <person name="Kunzel S."/>
            <person name="Keller A."/>
            <person name="Neulinger S.C."/>
        </authorList>
    </citation>
    <scope>NUCLEOTIDE SEQUENCE [LARGE SCALE GENOMIC DNA]</scope>
    <source>
        <strain evidence="2 3">DSM 9895</strain>
    </source>
</reference>
<comment type="caution">
    <text evidence="2">The sequence shown here is derived from an EMBL/GenBank/DDBJ whole genome shotgun (WGS) entry which is preliminary data.</text>
</comment>
<name>A0ABS1D9Z1_9PROT</name>
<gene>
    <name evidence="2" type="ORF">CKO28_00715</name>
</gene>